<sequence>MASTTPYNLYNTILRFGDYYRRRYLLETNPRRSACETLSAQDIAYYERIVHCRDLPTAFEDHLNLDLGFYHGVRDQIASISRVWDAVLAEKVRYDAEGWPSMNKQFMESFLLCLQILPGQIKTGYLGPSLLRSASNTPANLDGLPIILEETAKNDSQTSSRPVSAFSLGDFPEFESQAEDLFHSVFTTQESHQQPPSDFQGDAASRVTALEQVPIQSEIISTATNVGHDDIEEYHRNSGFRVHMPGVGQSNDFIWTGRKAATLDPRELFLGDLGSPASGWENDLFDPRSPHKESAHQLQLDDLLQTSSTKQSDTTKPPPDSTTQDSAIQRPPPKRKTSKPKCPVSRKRKVAEIEDIEETVTAAPPAKRQGRSRGRPRRSEALDL</sequence>
<keyword evidence="3" id="KW-1185">Reference proteome</keyword>
<organism evidence="2 3">
    <name type="scientific">Xylaria arbuscula</name>
    <dbReference type="NCBI Taxonomy" id="114810"/>
    <lineage>
        <taxon>Eukaryota</taxon>
        <taxon>Fungi</taxon>
        <taxon>Dikarya</taxon>
        <taxon>Ascomycota</taxon>
        <taxon>Pezizomycotina</taxon>
        <taxon>Sordariomycetes</taxon>
        <taxon>Xylariomycetidae</taxon>
        <taxon>Xylariales</taxon>
        <taxon>Xylariaceae</taxon>
        <taxon>Xylaria</taxon>
    </lineage>
</organism>
<comment type="caution">
    <text evidence="2">The sequence shown here is derived from an EMBL/GenBank/DDBJ whole genome shotgun (WGS) entry which is preliminary data.</text>
</comment>
<gene>
    <name evidence="2" type="ORF">NPX13_g7856</name>
</gene>
<feature type="compositionally biased region" description="Low complexity" evidence="1">
    <location>
        <begin position="306"/>
        <end position="326"/>
    </location>
</feature>
<reference evidence="2" key="1">
    <citation type="submission" date="2022-07" db="EMBL/GenBank/DDBJ databases">
        <title>Genome Sequence of Xylaria arbuscula.</title>
        <authorList>
            <person name="Buettner E."/>
        </authorList>
    </citation>
    <scope>NUCLEOTIDE SEQUENCE</scope>
    <source>
        <strain evidence="2">VT107</strain>
    </source>
</reference>
<feature type="compositionally biased region" description="Basic residues" evidence="1">
    <location>
        <begin position="332"/>
        <end position="349"/>
    </location>
</feature>
<evidence type="ECO:0000313" key="2">
    <source>
        <dbReference type="EMBL" id="KAJ3564401.1"/>
    </source>
</evidence>
<dbReference type="EMBL" id="JANPWZ010001620">
    <property type="protein sequence ID" value="KAJ3564401.1"/>
    <property type="molecule type" value="Genomic_DNA"/>
</dbReference>
<name>A0A9W8N981_9PEZI</name>
<accession>A0A9W8N981</accession>
<evidence type="ECO:0000313" key="3">
    <source>
        <dbReference type="Proteomes" id="UP001148614"/>
    </source>
</evidence>
<protein>
    <submittedName>
        <fullName evidence="2">Uncharacterized protein</fullName>
    </submittedName>
</protein>
<dbReference type="Proteomes" id="UP001148614">
    <property type="component" value="Unassembled WGS sequence"/>
</dbReference>
<evidence type="ECO:0000256" key="1">
    <source>
        <dbReference type="SAM" id="MobiDB-lite"/>
    </source>
</evidence>
<dbReference type="AlphaFoldDB" id="A0A9W8N981"/>
<proteinExistence type="predicted"/>
<feature type="region of interest" description="Disordered" evidence="1">
    <location>
        <begin position="306"/>
        <end position="384"/>
    </location>
</feature>